<evidence type="ECO:0000256" key="1">
    <source>
        <dbReference type="SAM" id="MobiDB-lite"/>
    </source>
</evidence>
<feature type="region of interest" description="Disordered" evidence="1">
    <location>
        <begin position="36"/>
        <end position="64"/>
    </location>
</feature>
<evidence type="ECO:0000313" key="2">
    <source>
        <dbReference type="EMBL" id="SJN39725.1"/>
    </source>
</evidence>
<accession>A0A1R4K6I4</accession>
<reference evidence="3" key="1">
    <citation type="submission" date="2017-02" db="EMBL/GenBank/DDBJ databases">
        <authorList>
            <person name="Dridi B."/>
        </authorList>
    </citation>
    <scope>NUCLEOTIDE SEQUENCE [LARGE SCALE GENOMIC DNA]</scope>
    <source>
        <strain evidence="3">EB411</strain>
    </source>
</reference>
<dbReference type="RefSeq" id="WP_087138318.1">
    <property type="nucleotide sequence ID" value="NZ_FUKR01000066.1"/>
</dbReference>
<evidence type="ECO:0000313" key="3">
    <source>
        <dbReference type="Proteomes" id="UP000196778"/>
    </source>
</evidence>
<gene>
    <name evidence="2" type="ORF">FM119_11585</name>
</gene>
<proteinExistence type="predicted"/>
<protein>
    <recommendedName>
        <fullName evidence="4">SPOR domain-containing protein</fullName>
    </recommendedName>
</protein>
<dbReference type="AlphaFoldDB" id="A0A1R4K6I4"/>
<feature type="compositionally biased region" description="Basic and acidic residues" evidence="1">
    <location>
        <begin position="49"/>
        <end position="64"/>
    </location>
</feature>
<dbReference type="OrthoDB" id="3268477at2"/>
<dbReference type="Proteomes" id="UP000196778">
    <property type="component" value="Unassembled WGS sequence"/>
</dbReference>
<organism evidence="2 3">
    <name type="scientific">Mycetocola reblochoni REB411</name>
    <dbReference type="NCBI Taxonomy" id="1255698"/>
    <lineage>
        <taxon>Bacteria</taxon>
        <taxon>Bacillati</taxon>
        <taxon>Actinomycetota</taxon>
        <taxon>Actinomycetes</taxon>
        <taxon>Micrococcales</taxon>
        <taxon>Microbacteriaceae</taxon>
        <taxon>Mycetocola</taxon>
    </lineage>
</organism>
<evidence type="ECO:0008006" key="4">
    <source>
        <dbReference type="Google" id="ProtNLM"/>
    </source>
</evidence>
<keyword evidence="3" id="KW-1185">Reference proteome</keyword>
<sequence>MTADGEYSYWYNLTSGEVEYGLVSPAVDRAGPFATREEAARAPETLAENSRRWAEEDAKESGED</sequence>
<name>A0A1R4K6I4_9MICO</name>
<dbReference type="EMBL" id="FUKR01000066">
    <property type="protein sequence ID" value="SJN39725.1"/>
    <property type="molecule type" value="Genomic_DNA"/>
</dbReference>